<comment type="cofactor">
    <cofactor evidence="1">
        <name>Mg(2+)</name>
        <dbReference type="ChEBI" id="CHEBI:18420"/>
    </cofactor>
</comment>
<keyword evidence="17" id="KW-1208">Phospholipid metabolism</keyword>
<keyword evidence="8" id="KW-0444">Lipid biosynthesis</keyword>
<comment type="pathway">
    <text evidence="3">Phospholipid metabolism; CDP-diacylglycerol biosynthesis; CDP-diacylglycerol from sn-glycerol 3-phosphate: step 3/3.</text>
</comment>
<keyword evidence="16" id="KW-0594">Phospholipid biosynthesis</keyword>
<evidence type="ECO:0000256" key="11">
    <source>
        <dbReference type="ARBA" id="ARBA00022792"/>
    </source>
</evidence>
<name>A0A8T0II06_CERPU</name>
<dbReference type="GO" id="GO:0032049">
    <property type="term" value="P:cardiolipin biosynthetic process"/>
    <property type="evidence" value="ECO:0007669"/>
    <property type="project" value="InterPro"/>
</dbReference>
<dbReference type="OrthoDB" id="341477at2759"/>
<dbReference type="InterPro" id="IPR015222">
    <property type="entry name" value="Tam41"/>
</dbReference>
<evidence type="ECO:0000256" key="2">
    <source>
        <dbReference type="ARBA" id="ARBA00004443"/>
    </source>
</evidence>
<evidence type="ECO:0000256" key="5">
    <source>
        <dbReference type="ARBA" id="ARBA00005458"/>
    </source>
</evidence>
<dbReference type="PANTHER" id="PTHR13619">
    <property type="entry name" value="PHOSPHATIDATE CYTIDYLYLTRANSFERASE, MITOCHONDRIAL"/>
    <property type="match status" value="1"/>
</dbReference>
<keyword evidence="9" id="KW-0808">Transferase</keyword>
<evidence type="ECO:0000256" key="18">
    <source>
        <dbReference type="ARBA" id="ARBA00029893"/>
    </source>
</evidence>
<evidence type="ECO:0000256" key="9">
    <source>
        <dbReference type="ARBA" id="ARBA00022679"/>
    </source>
</evidence>
<keyword evidence="12" id="KW-0460">Magnesium</keyword>
<comment type="subcellular location">
    <subcellularLocation>
        <location evidence="2">Mitochondrion inner membrane</location>
        <topology evidence="2">Peripheral membrane protein</topology>
        <orientation evidence="2">Matrix side</orientation>
    </subcellularLocation>
</comment>
<dbReference type="PIRSF" id="PIRSF028840">
    <property type="entry name" value="Mmp37"/>
    <property type="match status" value="1"/>
</dbReference>
<evidence type="ECO:0000313" key="19">
    <source>
        <dbReference type="EMBL" id="KAG0582932.1"/>
    </source>
</evidence>
<comment type="similarity">
    <text evidence="5">Belongs to the TAM41 family.</text>
</comment>
<keyword evidence="15" id="KW-0472">Membrane</keyword>
<dbReference type="Pfam" id="PF09139">
    <property type="entry name" value="Tam41_Mmp37"/>
    <property type="match status" value="1"/>
</dbReference>
<keyword evidence="10" id="KW-0548">Nucleotidyltransferase</keyword>
<evidence type="ECO:0000256" key="3">
    <source>
        <dbReference type="ARBA" id="ARBA00005119"/>
    </source>
</evidence>
<organism evidence="19 20">
    <name type="scientific">Ceratodon purpureus</name>
    <name type="common">Fire moss</name>
    <name type="synonym">Dicranum purpureum</name>
    <dbReference type="NCBI Taxonomy" id="3225"/>
    <lineage>
        <taxon>Eukaryota</taxon>
        <taxon>Viridiplantae</taxon>
        <taxon>Streptophyta</taxon>
        <taxon>Embryophyta</taxon>
        <taxon>Bryophyta</taxon>
        <taxon>Bryophytina</taxon>
        <taxon>Bryopsida</taxon>
        <taxon>Dicranidae</taxon>
        <taxon>Pseudoditrichales</taxon>
        <taxon>Ditrichaceae</taxon>
        <taxon>Ceratodon</taxon>
    </lineage>
</organism>
<dbReference type="PANTHER" id="PTHR13619:SF0">
    <property type="entry name" value="PHOSPHATIDATE CYTIDYLYLTRANSFERASE, MITOCHONDRIAL"/>
    <property type="match status" value="1"/>
</dbReference>
<evidence type="ECO:0000256" key="6">
    <source>
        <dbReference type="ARBA" id="ARBA00012487"/>
    </source>
</evidence>
<reference evidence="19" key="1">
    <citation type="submission" date="2020-06" db="EMBL/GenBank/DDBJ databases">
        <title>WGS assembly of Ceratodon purpureus strain R40.</title>
        <authorList>
            <person name="Carey S.B."/>
            <person name="Jenkins J."/>
            <person name="Shu S."/>
            <person name="Lovell J.T."/>
            <person name="Sreedasyam A."/>
            <person name="Maumus F."/>
            <person name="Tiley G.P."/>
            <person name="Fernandez-Pozo N."/>
            <person name="Barry K."/>
            <person name="Chen C."/>
            <person name="Wang M."/>
            <person name="Lipzen A."/>
            <person name="Daum C."/>
            <person name="Saski C.A."/>
            <person name="Payton A.C."/>
            <person name="Mcbreen J.C."/>
            <person name="Conrad R.E."/>
            <person name="Kollar L.M."/>
            <person name="Olsson S."/>
            <person name="Huttunen S."/>
            <person name="Landis J.B."/>
            <person name="Wickett N.J."/>
            <person name="Johnson M.G."/>
            <person name="Rensing S.A."/>
            <person name="Grimwood J."/>
            <person name="Schmutz J."/>
            <person name="Mcdaniel S.F."/>
        </authorList>
    </citation>
    <scope>NUCLEOTIDE SEQUENCE</scope>
    <source>
        <strain evidence="19">R40</strain>
    </source>
</reference>
<dbReference type="Proteomes" id="UP000822688">
    <property type="component" value="Chromosome 3"/>
</dbReference>
<evidence type="ECO:0000256" key="7">
    <source>
        <dbReference type="ARBA" id="ARBA00018337"/>
    </source>
</evidence>
<keyword evidence="20" id="KW-1185">Reference proteome</keyword>
<evidence type="ECO:0000256" key="17">
    <source>
        <dbReference type="ARBA" id="ARBA00023264"/>
    </source>
</evidence>
<dbReference type="EC" id="2.7.7.41" evidence="6"/>
<proteinExistence type="inferred from homology"/>
<accession>A0A8T0II06</accession>
<evidence type="ECO:0000256" key="16">
    <source>
        <dbReference type="ARBA" id="ARBA00023209"/>
    </source>
</evidence>
<evidence type="ECO:0000256" key="14">
    <source>
        <dbReference type="ARBA" id="ARBA00023128"/>
    </source>
</evidence>
<dbReference type="GO" id="GO:0005743">
    <property type="term" value="C:mitochondrial inner membrane"/>
    <property type="evidence" value="ECO:0007669"/>
    <property type="project" value="UniProtKB-SubCell"/>
</dbReference>
<dbReference type="EMBL" id="CM026423">
    <property type="protein sequence ID" value="KAG0582932.1"/>
    <property type="molecule type" value="Genomic_DNA"/>
</dbReference>
<evidence type="ECO:0000256" key="15">
    <source>
        <dbReference type="ARBA" id="ARBA00023136"/>
    </source>
</evidence>
<gene>
    <name evidence="19" type="ORF">KC19_3G095800</name>
</gene>
<comment type="pathway">
    <text evidence="4">Lipid metabolism.</text>
</comment>
<evidence type="ECO:0000256" key="12">
    <source>
        <dbReference type="ARBA" id="ARBA00022842"/>
    </source>
</evidence>
<evidence type="ECO:0000313" key="20">
    <source>
        <dbReference type="Proteomes" id="UP000822688"/>
    </source>
</evidence>
<sequence>MSRAVEPGRLLARDSSQGFVEPLREEREDVPLKDLIAPLDSMPPVDFAFAYGSGVFTQALHSRARSNEAPMVDYILGVSSPVDWHVKNLEQNPRHYSSWLTWFGGRGVSNVAENLGAGVHFNAFVPWKDKKIKYGVISVDNLVKDVYTWQRLYIGGRLQKPVRFLVDRIHGEEMNRKNLQAALTAALLLLPPEFTEEDLYATICGLSYMGDVRMLFAEDKHKVRKIVQGSSSLFQDLYREPINKYASRDILHPPEAFSSDLKSRFKQDGRISTKYLLLSSLPACVLQRLARHTGTLYDSTIPANMAIAKAVVNSKEGPAKLVTKAVSSIVRTSSFRQMLSGLLAAGGVNAMQYVGRKMSKAWQSRQ</sequence>
<dbReference type="GO" id="GO:0016024">
    <property type="term" value="P:CDP-diacylglycerol biosynthetic process"/>
    <property type="evidence" value="ECO:0007669"/>
    <property type="project" value="TreeGrafter"/>
</dbReference>
<evidence type="ECO:0000256" key="1">
    <source>
        <dbReference type="ARBA" id="ARBA00001946"/>
    </source>
</evidence>
<keyword evidence="14" id="KW-0496">Mitochondrion</keyword>
<comment type="caution">
    <text evidence="19">The sequence shown here is derived from an EMBL/GenBank/DDBJ whole genome shotgun (WGS) entry which is preliminary data.</text>
</comment>
<evidence type="ECO:0000256" key="10">
    <source>
        <dbReference type="ARBA" id="ARBA00022695"/>
    </source>
</evidence>
<evidence type="ECO:0000256" key="4">
    <source>
        <dbReference type="ARBA" id="ARBA00005189"/>
    </source>
</evidence>
<keyword evidence="13" id="KW-0443">Lipid metabolism</keyword>
<dbReference type="GO" id="GO:0004605">
    <property type="term" value="F:phosphatidate cytidylyltransferase activity"/>
    <property type="evidence" value="ECO:0007669"/>
    <property type="project" value="UniProtKB-EC"/>
</dbReference>
<dbReference type="AlphaFoldDB" id="A0A8T0II06"/>
<keyword evidence="11" id="KW-0999">Mitochondrion inner membrane</keyword>
<evidence type="ECO:0000256" key="13">
    <source>
        <dbReference type="ARBA" id="ARBA00023098"/>
    </source>
</evidence>
<protein>
    <recommendedName>
        <fullName evidence="7">Phosphatidate cytidylyltransferase, mitochondrial</fullName>
        <ecNumber evidence="6">2.7.7.41</ecNumber>
    </recommendedName>
    <alternativeName>
        <fullName evidence="18">CDP-diacylglycerol synthase</fullName>
    </alternativeName>
</protein>
<evidence type="ECO:0000256" key="8">
    <source>
        <dbReference type="ARBA" id="ARBA00022516"/>
    </source>
</evidence>